<evidence type="ECO:0000256" key="1">
    <source>
        <dbReference type="SAM" id="SignalP"/>
    </source>
</evidence>
<reference evidence="4" key="1">
    <citation type="submission" date="2011-05" db="EMBL/GenBank/DDBJ databases">
        <authorList>
            <person name="Richards S.R."/>
            <person name="Qu J."/>
            <person name="Jiang H."/>
            <person name="Jhangiani S.N."/>
            <person name="Agravi P."/>
            <person name="Goodspeed R."/>
            <person name="Gross S."/>
            <person name="Mandapat C."/>
            <person name="Jackson L."/>
            <person name="Mathew T."/>
            <person name="Pu L."/>
            <person name="Thornton R."/>
            <person name="Saada N."/>
            <person name="Wilczek-Boney K.B."/>
            <person name="Lee S."/>
            <person name="Kovar C."/>
            <person name="Wu Y."/>
            <person name="Scherer S.E."/>
            <person name="Worley K.C."/>
            <person name="Muzny D.M."/>
            <person name="Gibbs R."/>
        </authorList>
    </citation>
    <scope>NUCLEOTIDE SEQUENCE</scope>
    <source>
        <strain evidence="4">Brora</strain>
    </source>
</reference>
<reference evidence="3" key="2">
    <citation type="submission" date="2015-02" db="UniProtKB">
        <authorList>
            <consortium name="EnsemblMetazoa"/>
        </authorList>
    </citation>
    <scope>IDENTIFICATION</scope>
</reference>
<evidence type="ECO:0000259" key="2">
    <source>
        <dbReference type="PROSITE" id="PS51406"/>
    </source>
</evidence>
<keyword evidence="1" id="KW-0732">Signal</keyword>
<dbReference type="EMBL" id="JH432195">
    <property type="status" value="NOT_ANNOTATED_CDS"/>
    <property type="molecule type" value="Genomic_DNA"/>
</dbReference>
<dbReference type="GO" id="GO:0005615">
    <property type="term" value="C:extracellular space"/>
    <property type="evidence" value="ECO:0007669"/>
    <property type="project" value="TreeGrafter"/>
</dbReference>
<name>T1JG76_STRMM</name>
<evidence type="ECO:0000313" key="3">
    <source>
        <dbReference type="EnsemblMetazoa" id="SMAR012847-PA"/>
    </source>
</evidence>
<keyword evidence="4" id="KW-1185">Reference proteome</keyword>
<dbReference type="SMART" id="SM00186">
    <property type="entry name" value="FBG"/>
    <property type="match status" value="1"/>
</dbReference>
<dbReference type="PROSITE" id="PS51406">
    <property type="entry name" value="FIBRINOGEN_C_2"/>
    <property type="match status" value="1"/>
</dbReference>
<dbReference type="Pfam" id="PF00147">
    <property type="entry name" value="Fibrinogen_C"/>
    <property type="match status" value="1"/>
</dbReference>
<accession>T1JG76</accession>
<protein>
    <recommendedName>
        <fullName evidence="2">Fibrinogen C-terminal domain-containing protein</fullName>
    </recommendedName>
</protein>
<dbReference type="EnsemblMetazoa" id="SMAR012847-RA">
    <property type="protein sequence ID" value="SMAR012847-PA"/>
    <property type="gene ID" value="SMAR012847"/>
</dbReference>
<dbReference type="InterPro" id="IPR002181">
    <property type="entry name" value="Fibrinogen_a/b/g_C_dom"/>
</dbReference>
<dbReference type="Gene3D" id="3.90.215.10">
    <property type="entry name" value="Gamma Fibrinogen, chain A, domain 1"/>
    <property type="match status" value="1"/>
</dbReference>
<feature type="signal peptide" evidence="1">
    <location>
        <begin position="1"/>
        <end position="17"/>
    </location>
</feature>
<dbReference type="PANTHER" id="PTHR19143">
    <property type="entry name" value="FIBRINOGEN/TENASCIN/ANGIOPOEITIN"/>
    <property type="match status" value="1"/>
</dbReference>
<dbReference type="NCBIfam" id="NF040941">
    <property type="entry name" value="GGGWT_bact"/>
    <property type="match status" value="1"/>
</dbReference>
<sequence length="231" mass="26806">MAQVFIVLAILATLCFCSSLEKPSSCAELFLEGNDKSGIYIIYPRPWYSHIPIRVYCDMETDGGGWTVIQKRNRDLEKEDKIFSIDHKNPDKFKKGFGNVNSVFWLGNDNIFILTNQDHVTLRIDLDERKFNGHGSKHWAEYHNFQILDECANYTAQLSGYNKKSNLPNKLNINKSTFDGNWWTCDGNCTANLNYRNAIHEIQWFTATELFFAMSEMKIRPVHFLRNCPCN</sequence>
<evidence type="ECO:0000313" key="4">
    <source>
        <dbReference type="Proteomes" id="UP000014500"/>
    </source>
</evidence>
<feature type="chain" id="PRO_5004580292" description="Fibrinogen C-terminal domain-containing protein" evidence="1">
    <location>
        <begin position="18"/>
        <end position="231"/>
    </location>
</feature>
<dbReference type="eggNOG" id="KOG2579">
    <property type="taxonomic scope" value="Eukaryota"/>
</dbReference>
<dbReference type="SUPFAM" id="SSF56496">
    <property type="entry name" value="Fibrinogen C-terminal domain-like"/>
    <property type="match status" value="1"/>
</dbReference>
<dbReference type="HOGENOM" id="CLU_038628_6_0_1"/>
<proteinExistence type="predicted"/>
<dbReference type="OMA" id="DECANYT"/>
<feature type="domain" description="Fibrinogen C-terminal" evidence="2">
    <location>
        <begin position="17"/>
        <end position="189"/>
    </location>
</feature>
<organism evidence="3 4">
    <name type="scientific">Strigamia maritima</name>
    <name type="common">European centipede</name>
    <name type="synonym">Geophilus maritimus</name>
    <dbReference type="NCBI Taxonomy" id="126957"/>
    <lineage>
        <taxon>Eukaryota</taxon>
        <taxon>Metazoa</taxon>
        <taxon>Ecdysozoa</taxon>
        <taxon>Arthropoda</taxon>
        <taxon>Myriapoda</taxon>
        <taxon>Chilopoda</taxon>
        <taxon>Pleurostigmophora</taxon>
        <taxon>Geophilomorpha</taxon>
        <taxon>Linotaeniidae</taxon>
        <taxon>Strigamia</taxon>
    </lineage>
</organism>
<dbReference type="Proteomes" id="UP000014500">
    <property type="component" value="Unassembled WGS sequence"/>
</dbReference>
<dbReference type="InterPro" id="IPR036056">
    <property type="entry name" value="Fibrinogen-like_C"/>
</dbReference>
<dbReference type="InterPro" id="IPR050373">
    <property type="entry name" value="Fibrinogen_C-term_domain"/>
</dbReference>
<dbReference type="PhylomeDB" id="T1JG76"/>
<dbReference type="InterPro" id="IPR014716">
    <property type="entry name" value="Fibrinogen_a/b/g_C_1"/>
</dbReference>
<dbReference type="STRING" id="126957.T1JG76"/>
<dbReference type="AlphaFoldDB" id="T1JG76"/>